<keyword evidence="1" id="KW-0812">Transmembrane</keyword>
<keyword evidence="1" id="KW-0472">Membrane</keyword>
<evidence type="ECO:0000256" key="1">
    <source>
        <dbReference type="SAM" id="Phobius"/>
    </source>
</evidence>
<name>A0A1T5N7U0_9BACT</name>
<feature type="transmembrane region" description="Helical" evidence="1">
    <location>
        <begin position="137"/>
        <end position="161"/>
    </location>
</feature>
<sequence>MRIKKIFGWLHLWLGLISGIIVFIISITGAIYSWEPELSAYTAPYHHVTPQNRPFQSVTAIRAAGEASMGGEKAFRILYQGKDKAAVVQFFQKKPYHYYNVYVNPYTAQVQKVLNRDDEFFHFILNGHMYLWLPHDIGGAIVGYSTLVFFLMLVTGIVLWWPRNKGRRKVSFRIKLDASPKRLNYDLHNVLGFYASWIIVFAALTGLVWSFTWMAQAEFWVFSGGQKRPGAVPMKSDNHAPVKDSTAINQVFATFMARYPQAAGYSISMPANDSAVIITRAYPSRHQFYNADYLYFDQHTSREITPPYLGKYKDATVAEKAVRMNYDIHVGSIAGLPGRILMFFAALIAASLPVTGFLIWWGRKKKSTPRRPIKKESVKNFHTAPR</sequence>
<reference evidence="2 3" key="1">
    <citation type="submission" date="2017-02" db="EMBL/GenBank/DDBJ databases">
        <authorList>
            <person name="Peterson S.W."/>
        </authorList>
    </citation>
    <scope>NUCLEOTIDE SEQUENCE [LARGE SCALE GENOMIC DNA]</scope>
    <source>
        <strain evidence="2 3">DSM 18108</strain>
    </source>
</reference>
<feature type="transmembrane region" description="Helical" evidence="1">
    <location>
        <begin position="340"/>
        <end position="361"/>
    </location>
</feature>
<feature type="transmembrane region" description="Helical" evidence="1">
    <location>
        <begin position="12"/>
        <end position="34"/>
    </location>
</feature>
<protein>
    <submittedName>
        <fullName evidence="2">Uncharacterized iron-regulated membrane protein</fullName>
    </submittedName>
</protein>
<dbReference type="RefSeq" id="WP_079467986.1">
    <property type="nucleotide sequence ID" value="NZ_FUZZ01000001.1"/>
</dbReference>
<gene>
    <name evidence="2" type="ORF">SAMN05660461_0665</name>
</gene>
<dbReference type="EMBL" id="FUZZ01000001">
    <property type="protein sequence ID" value="SKC96333.1"/>
    <property type="molecule type" value="Genomic_DNA"/>
</dbReference>
<evidence type="ECO:0000313" key="3">
    <source>
        <dbReference type="Proteomes" id="UP000190166"/>
    </source>
</evidence>
<dbReference type="AlphaFoldDB" id="A0A1T5N7U0"/>
<dbReference type="InterPro" id="IPR005625">
    <property type="entry name" value="PepSY-ass_TM"/>
</dbReference>
<dbReference type="PANTHER" id="PTHR34219:SF3">
    <property type="entry name" value="BLL7967 PROTEIN"/>
    <property type="match status" value="1"/>
</dbReference>
<dbReference type="Pfam" id="PF03929">
    <property type="entry name" value="PepSY_TM"/>
    <property type="match status" value="1"/>
</dbReference>
<dbReference type="PANTHER" id="PTHR34219">
    <property type="entry name" value="IRON-REGULATED INNER MEMBRANE PROTEIN-RELATED"/>
    <property type="match status" value="1"/>
</dbReference>
<dbReference type="STRING" id="393003.SAMN05660461_0665"/>
<accession>A0A1T5N7U0</accession>
<proteinExistence type="predicted"/>
<keyword evidence="3" id="KW-1185">Reference proteome</keyword>
<feature type="transmembrane region" description="Helical" evidence="1">
    <location>
        <begin position="191"/>
        <end position="211"/>
    </location>
</feature>
<evidence type="ECO:0000313" key="2">
    <source>
        <dbReference type="EMBL" id="SKC96333.1"/>
    </source>
</evidence>
<dbReference type="Proteomes" id="UP000190166">
    <property type="component" value="Unassembled WGS sequence"/>
</dbReference>
<organism evidence="2 3">
    <name type="scientific">Chitinophaga ginsengisegetis</name>
    <dbReference type="NCBI Taxonomy" id="393003"/>
    <lineage>
        <taxon>Bacteria</taxon>
        <taxon>Pseudomonadati</taxon>
        <taxon>Bacteroidota</taxon>
        <taxon>Chitinophagia</taxon>
        <taxon>Chitinophagales</taxon>
        <taxon>Chitinophagaceae</taxon>
        <taxon>Chitinophaga</taxon>
    </lineage>
</organism>
<keyword evidence="1" id="KW-1133">Transmembrane helix</keyword>